<feature type="binding site" evidence="7">
    <location>
        <position position="20"/>
    </location>
    <ligand>
        <name>phosphoenolpyruvate</name>
        <dbReference type="ChEBI" id="CHEBI:58702"/>
    </ligand>
</feature>
<evidence type="ECO:0000256" key="6">
    <source>
        <dbReference type="ARBA" id="ARBA00044633"/>
    </source>
</evidence>
<dbReference type="InterPro" id="IPR023193">
    <property type="entry name" value="EPSP_synthase_CS"/>
</dbReference>
<evidence type="ECO:0000256" key="2">
    <source>
        <dbReference type="ARBA" id="ARBA00009948"/>
    </source>
</evidence>
<dbReference type="AlphaFoldDB" id="F4LJ40"/>
<keyword evidence="4 7" id="KW-0808">Transferase</keyword>
<reference evidence="10" key="1">
    <citation type="submission" date="2011-04" db="EMBL/GenBank/DDBJ databases">
        <title>The complete genome of Treponema brennaborense DSM 12168.</title>
        <authorList>
            <person name="Lucas S."/>
            <person name="Han J."/>
            <person name="Lapidus A."/>
            <person name="Bruce D."/>
            <person name="Goodwin L."/>
            <person name="Pitluck S."/>
            <person name="Peters L."/>
            <person name="Kyrpides N."/>
            <person name="Mavromatis K."/>
            <person name="Ivanova N."/>
            <person name="Mikhailova N."/>
            <person name="Pagani I."/>
            <person name="Teshima H."/>
            <person name="Detter J.C."/>
            <person name="Tapia R."/>
            <person name="Han C."/>
            <person name="Land M."/>
            <person name="Hauser L."/>
            <person name="Markowitz V."/>
            <person name="Cheng J.-F."/>
            <person name="Hugenholtz P."/>
            <person name="Woyke T."/>
            <person name="Wu D."/>
            <person name="Gronow S."/>
            <person name="Wellnitz S."/>
            <person name="Brambilla E."/>
            <person name="Klenk H.-P."/>
            <person name="Eisen J.A."/>
        </authorList>
    </citation>
    <scope>NUCLEOTIDE SEQUENCE [LARGE SCALE GENOMIC DNA]</scope>
    <source>
        <strain evidence="10">DSM 12168 / CIP 105900 / DD5/3</strain>
    </source>
</reference>
<dbReference type="PIRSF" id="PIRSF000505">
    <property type="entry name" value="EPSPS"/>
    <property type="match status" value="1"/>
</dbReference>
<dbReference type="PANTHER" id="PTHR21090:SF5">
    <property type="entry name" value="PENTAFUNCTIONAL AROM POLYPEPTIDE"/>
    <property type="match status" value="1"/>
</dbReference>
<keyword evidence="5 7" id="KW-0057">Aromatic amino acid biosynthesis</keyword>
<feature type="binding site" evidence="7">
    <location>
        <position position="167"/>
    </location>
    <ligand>
        <name>3-phosphoshikimate</name>
        <dbReference type="ChEBI" id="CHEBI:145989"/>
    </ligand>
</feature>
<evidence type="ECO:0000313" key="10">
    <source>
        <dbReference type="Proteomes" id="UP000006546"/>
    </source>
</evidence>
<dbReference type="GO" id="GO:0009073">
    <property type="term" value="P:aromatic amino acid family biosynthetic process"/>
    <property type="evidence" value="ECO:0007669"/>
    <property type="project" value="UniProtKB-KW"/>
</dbReference>
<comment type="function">
    <text evidence="7">Catalyzes the transfer of the enolpyruvyl moiety of phosphoenolpyruvate (PEP) to the 5-hydroxyl of shikimate-3-phosphate (S3P) to produce enolpyruvyl shikimate-3-phosphate and inorganic phosphate.</text>
</comment>
<dbReference type="HOGENOM" id="CLU_024321_0_0_12"/>
<feature type="binding site" evidence="7">
    <location>
        <position position="121"/>
    </location>
    <ligand>
        <name>phosphoenolpyruvate</name>
        <dbReference type="ChEBI" id="CHEBI:58702"/>
    </ligand>
</feature>
<sequence length="459" mass="47950">MDCIGKRSVLKGHISVPGSKSHTIRACLFAALADGVSYIRNPLPSADCLSAARCIAEIGASVRMEADHSVWTVVGAGARAHLPANVVDVGNSGSVLYFLTPIAATFSGWSVFTGDESIRTRPVNHLADALRQLGAETHVTRPGTDAPPLLVKGPIGPGTVVTDGRLSQYVSGLMMAAARMNGTTDIELTDPKEVPYLAMTKQWLESVGIPVSMNADFTRISVSGPRPFPAIDRTIPSDWEAVAFPLVAALLTDSSIVIDNIDGSGSQGDEAIVAVLQSVGADITWDRAASRLVVNGGTEAQKGIGFSGRLSTERLSGGILRVNCAGFPDAVPALCAAACFIEGTTIIEDIAVCRKKETDRIAVMKAELSKLGARVEDGPDFIVIHGHSPLSADGTRSAAFSLHGGAVDSYADHRVAMSFAVLSLALAEPVTVTGCECCAVSFPDFFQAMGSLGADFVLK</sequence>
<comment type="subunit">
    <text evidence="7">Monomer.</text>
</comment>
<proteinExistence type="inferred from homology"/>
<accession>F4LJ40</accession>
<feature type="binding site" evidence="7">
    <location>
        <position position="21"/>
    </location>
    <ligand>
        <name>3-phosphoshikimate</name>
        <dbReference type="ChEBI" id="CHEBI:145989"/>
    </ligand>
</feature>
<dbReference type="GO" id="GO:0003866">
    <property type="term" value="F:3-phosphoshikimate 1-carboxyvinyltransferase activity"/>
    <property type="evidence" value="ECO:0007669"/>
    <property type="project" value="UniProtKB-UniRule"/>
</dbReference>
<evidence type="ECO:0000313" key="9">
    <source>
        <dbReference type="EMBL" id="AEE16297.1"/>
    </source>
</evidence>
<feature type="active site" description="Proton acceptor" evidence="7">
    <location>
        <position position="329"/>
    </location>
</feature>
<dbReference type="NCBIfam" id="TIGR01356">
    <property type="entry name" value="aroA"/>
    <property type="match status" value="1"/>
</dbReference>
<dbReference type="InterPro" id="IPR001986">
    <property type="entry name" value="Enolpyruvate_Tfrase_dom"/>
</dbReference>
<dbReference type="UniPathway" id="UPA00053">
    <property type="reaction ID" value="UER00089"/>
</dbReference>
<protein>
    <recommendedName>
        <fullName evidence="7">3-phosphoshikimate 1-carboxyvinyltransferase</fullName>
        <ecNumber evidence="7">2.5.1.19</ecNumber>
    </recommendedName>
    <alternativeName>
        <fullName evidence="7">5-enolpyruvylshikimate-3-phosphate synthase</fullName>
        <shortName evidence="7">EPSP synthase</shortName>
        <shortName evidence="7">EPSPS</shortName>
    </alternativeName>
</protein>
<keyword evidence="7" id="KW-0963">Cytoplasm</keyword>
<dbReference type="CDD" id="cd01556">
    <property type="entry name" value="EPSP_synthase"/>
    <property type="match status" value="1"/>
</dbReference>
<dbReference type="HAMAP" id="MF_00210">
    <property type="entry name" value="EPSP_synth"/>
    <property type="match status" value="1"/>
</dbReference>
<evidence type="ECO:0000256" key="5">
    <source>
        <dbReference type="ARBA" id="ARBA00023141"/>
    </source>
</evidence>
<dbReference type="GO" id="GO:0005737">
    <property type="term" value="C:cytoplasm"/>
    <property type="evidence" value="ECO:0007669"/>
    <property type="project" value="UniProtKB-SubCell"/>
</dbReference>
<dbReference type="SUPFAM" id="SSF55205">
    <property type="entry name" value="EPT/RTPC-like"/>
    <property type="match status" value="1"/>
</dbReference>
<dbReference type="EMBL" id="CP002696">
    <property type="protein sequence ID" value="AEE16297.1"/>
    <property type="molecule type" value="Genomic_DNA"/>
</dbReference>
<feature type="binding site" evidence="7">
    <location>
        <position position="20"/>
    </location>
    <ligand>
        <name>3-phosphoshikimate</name>
        <dbReference type="ChEBI" id="CHEBI:145989"/>
    </ligand>
</feature>
<dbReference type="Pfam" id="PF00275">
    <property type="entry name" value="EPSP_synthase"/>
    <property type="match status" value="1"/>
</dbReference>
<comment type="caution">
    <text evidence="7">Lacks conserved residue(s) required for the propagation of feature annotation.</text>
</comment>
<dbReference type="InterPro" id="IPR036968">
    <property type="entry name" value="Enolpyruvate_Tfrase_sf"/>
</dbReference>
<name>F4LJ40_TREBD</name>
<feature type="binding site" evidence="7">
    <location>
        <position position="168"/>
    </location>
    <ligand>
        <name>phosphoenolpyruvate</name>
        <dbReference type="ChEBI" id="CHEBI:58702"/>
    </ligand>
</feature>
<dbReference type="OrthoDB" id="9809920at2"/>
<dbReference type="InterPro" id="IPR013792">
    <property type="entry name" value="RNA3'P_cycl/enolpyr_Trfase_a/b"/>
</dbReference>
<dbReference type="PANTHER" id="PTHR21090">
    <property type="entry name" value="AROM/DEHYDROQUINATE SYNTHASE"/>
    <property type="match status" value="1"/>
</dbReference>
<gene>
    <name evidence="7" type="primary">aroA</name>
    <name evidence="9" type="ordered locus">Trebr_0861</name>
</gene>
<evidence type="ECO:0000256" key="4">
    <source>
        <dbReference type="ARBA" id="ARBA00022679"/>
    </source>
</evidence>
<dbReference type="Proteomes" id="UP000006546">
    <property type="component" value="Chromosome"/>
</dbReference>
<feature type="binding site" evidence="7">
    <location>
        <position position="25"/>
    </location>
    <ligand>
        <name>3-phosphoshikimate</name>
        <dbReference type="ChEBI" id="CHEBI:145989"/>
    </ligand>
</feature>
<keyword evidence="3 7" id="KW-0028">Amino-acid biosynthesis</keyword>
<dbReference type="GO" id="GO:0008652">
    <property type="term" value="P:amino acid biosynthetic process"/>
    <property type="evidence" value="ECO:0007669"/>
    <property type="project" value="UniProtKB-KW"/>
</dbReference>
<evidence type="ECO:0000256" key="7">
    <source>
        <dbReference type="HAMAP-Rule" id="MF_00210"/>
    </source>
</evidence>
<dbReference type="eggNOG" id="COG0128">
    <property type="taxonomic scope" value="Bacteria"/>
</dbReference>
<dbReference type="PROSITE" id="PS00885">
    <property type="entry name" value="EPSP_SYNTHASE_2"/>
    <property type="match status" value="1"/>
</dbReference>
<feature type="binding site" evidence="7">
    <location>
        <position position="356"/>
    </location>
    <ligand>
        <name>3-phosphoshikimate</name>
        <dbReference type="ChEBI" id="CHEBI:145989"/>
    </ligand>
</feature>
<dbReference type="RefSeq" id="WP_013758016.1">
    <property type="nucleotide sequence ID" value="NC_015500.1"/>
</dbReference>
<evidence type="ECO:0000256" key="3">
    <source>
        <dbReference type="ARBA" id="ARBA00022605"/>
    </source>
</evidence>
<evidence type="ECO:0000259" key="8">
    <source>
        <dbReference type="Pfam" id="PF00275"/>
    </source>
</evidence>
<dbReference type="Gene3D" id="3.65.10.10">
    <property type="entry name" value="Enolpyruvate transferase domain"/>
    <property type="match status" value="2"/>
</dbReference>
<dbReference type="EC" id="2.5.1.19" evidence="7"/>
<feature type="binding site" evidence="7">
    <location>
        <position position="93"/>
    </location>
    <ligand>
        <name>phosphoenolpyruvate</name>
        <dbReference type="ChEBI" id="CHEBI:58702"/>
    </ligand>
</feature>
<dbReference type="KEGG" id="tbe:Trebr_0861"/>
<organism evidence="9 10">
    <name type="scientific">Treponema brennaborense (strain DSM 12168 / CIP 105900 / DD5/3)</name>
    <dbReference type="NCBI Taxonomy" id="906968"/>
    <lineage>
        <taxon>Bacteria</taxon>
        <taxon>Pseudomonadati</taxon>
        <taxon>Spirochaetota</taxon>
        <taxon>Spirochaetia</taxon>
        <taxon>Spirochaetales</taxon>
        <taxon>Treponemataceae</taxon>
        <taxon>Treponema</taxon>
    </lineage>
</organism>
<feature type="binding site" evidence="7">
    <location>
        <position position="414"/>
    </location>
    <ligand>
        <name>phosphoenolpyruvate</name>
        <dbReference type="ChEBI" id="CHEBI:58702"/>
    </ligand>
</feature>
<evidence type="ECO:0000256" key="1">
    <source>
        <dbReference type="ARBA" id="ARBA00004811"/>
    </source>
</evidence>
<feature type="domain" description="Enolpyruvate transferase" evidence="8">
    <location>
        <begin position="7"/>
        <end position="449"/>
    </location>
</feature>
<comment type="catalytic activity">
    <reaction evidence="6">
        <text>3-phosphoshikimate + phosphoenolpyruvate = 5-O-(1-carboxyvinyl)-3-phosphoshikimate + phosphate</text>
        <dbReference type="Rhea" id="RHEA:21256"/>
        <dbReference type="ChEBI" id="CHEBI:43474"/>
        <dbReference type="ChEBI" id="CHEBI:57701"/>
        <dbReference type="ChEBI" id="CHEBI:58702"/>
        <dbReference type="ChEBI" id="CHEBI:145989"/>
        <dbReference type="EC" id="2.5.1.19"/>
    </reaction>
    <physiologicalReaction direction="left-to-right" evidence="6">
        <dbReference type="Rhea" id="RHEA:21257"/>
    </physiologicalReaction>
</comment>
<comment type="subcellular location">
    <subcellularLocation>
        <location evidence="7">Cytoplasm</location>
    </subcellularLocation>
</comment>
<comment type="similarity">
    <text evidence="2 7">Belongs to the EPSP synthase family.</text>
</comment>
<dbReference type="STRING" id="906968.Trebr_0861"/>
<dbReference type="GO" id="GO:0009423">
    <property type="term" value="P:chorismate biosynthetic process"/>
    <property type="evidence" value="ECO:0007669"/>
    <property type="project" value="UniProtKB-UniRule"/>
</dbReference>
<feature type="binding site" evidence="7">
    <location>
        <position position="329"/>
    </location>
    <ligand>
        <name>3-phosphoshikimate</name>
        <dbReference type="ChEBI" id="CHEBI:145989"/>
    </ligand>
</feature>
<keyword evidence="10" id="KW-1185">Reference proteome</keyword>
<feature type="binding site" evidence="7">
    <location>
        <position position="168"/>
    </location>
    <ligand>
        <name>3-phosphoshikimate</name>
        <dbReference type="ChEBI" id="CHEBI:145989"/>
    </ligand>
</feature>
<comment type="pathway">
    <text evidence="1 7">Metabolic intermediate biosynthesis; chorismate biosynthesis; chorismate from D-erythrose 4-phosphate and phosphoenolpyruvate: step 6/7.</text>
</comment>
<feature type="binding site" evidence="7">
    <location>
        <position position="360"/>
    </location>
    <ligand>
        <name>phosphoenolpyruvate</name>
        <dbReference type="ChEBI" id="CHEBI:58702"/>
    </ligand>
</feature>
<dbReference type="InterPro" id="IPR006264">
    <property type="entry name" value="EPSP_synthase"/>
</dbReference>